<proteinExistence type="inferred from homology"/>
<reference evidence="7" key="1">
    <citation type="submission" date="2023-09" db="UniProtKB">
        <authorList>
            <consortium name="Ensembl"/>
        </authorList>
    </citation>
    <scope>IDENTIFICATION</scope>
</reference>
<dbReference type="Pfam" id="PF06060">
    <property type="entry name" value="Mesothelin"/>
    <property type="match status" value="1"/>
</dbReference>
<dbReference type="AlphaFoldDB" id="A0A3B5AC04"/>
<organism evidence="7">
    <name type="scientific">Stegastes partitus</name>
    <name type="common">bicolor damselfish</name>
    <dbReference type="NCBI Taxonomy" id="144197"/>
    <lineage>
        <taxon>Eukaryota</taxon>
        <taxon>Metazoa</taxon>
        <taxon>Chordata</taxon>
        <taxon>Craniata</taxon>
        <taxon>Vertebrata</taxon>
        <taxon>Euteleostomi</taxon>
        <taxon>Actinopterygii</taxon>
        <taxon>Neopterygii</taxon>
        <taxon>Teleostei</taxon>
        <taxon>Neoteleostei</taxon>
        <taxon>Acanthomorphata</taxon>
        <taxon>Ovalentaria</taxon>
        <taxon>Pomacentridae</taxon>
        <taxon>Stegastes</taxon>
    </lineage>
</organism>
<protein>
    <recommendedName>
        <fullName evidence="8">Mesothelin a</fullName>
    </recommendedName>
</protein>
<evidence type="ECO:0000256" key="2">
    <source>
        <dbReference type="ARBA" id="ARBA00011016"/>
    </source>
</evidence>
<evidence type="ECO:0008006" key="8">
    <source>
        <dbReference type="Google" id="ProtNLM"/>
    </source>
</evidence>
<evidence type="ECO:0000256" key="6">
    <source>
        <dbReference type="ARBA" id="ARBA00023180"/>
    </source>
</evidence>
<evidence type="ECO:0000256" key="4">
    <source>
        <dbReference type="ARBA" id="ARBA00022889"/>
    </source>
</evidence>
<keyword evidence="5" id="KW-0472">Membrane</keyword>
<keyword evidence="3" id="KW-0732">Signal</keyword>
<dbReference type="STRING" id="144197.ENSSPAP00000015404"/>
<keyword evidence="6" id="KW-0325">Glycoprotein</keyword>
<evidence type="ECO:0000313" key="7">
    <source>
        <dbReference type="Ensembl" id="ENSSPAP00000015404.1"/>
    </source>
</evidence>
<dbReference type="PANTHER" id="PTHR23412">
    <property type="entry name" value="STEREOCILIN RELATED"/>
    <property type="match status" value="1"/>
</dbReference>
<dbReference type="Ensembl" id="ENSSPAT00000015653.1">
    <property type="protein sequence ID" value="ENSSPAP00000015404.1"/>
    <property type="gene ID" value="ENSSPAG00000011603.1"/>
</dbReference>
<dbReference type="PANTHER" id="PTHR23412:SF6">
    <property type="entry name" value="MESOTHELIN"/>
    <property type="match status" value="1"/>
</dbReference>
<name>A0A3B5AC04_9TELE</name>
<dbReference type="InterPro" id="IPR010335">
    <property type="entry name" value="Mesothelin"/>
</dbReference>
<dbReference type="GO" id="GO:0007160">
    <property type="term" value="P:cell-matrix adhesion"/>
    <property type="evidence" value="ECO:0007669"/>
    <property type="project" value="TreeGrafter"/>
</dbReference>
<evidence type="ECO:0000256" key="5">
    <source>
        <dbReference type="ARBA" id="ARBA00023136"/>
    </source>
</evidence>
<comment type="similarity">
    <text evidence="2">Belongs to the mesothelin family.</text>
</comment>
<keyword evidence="4" id="KW-0130">Cell adhesion</keyword>
<comment type="subcellular location">
    <subcellularLocation>
        <location evidence="1">Membrane</location>
    </subcellularLocation>
</comment>
<dbReference type="GeneTree" id="ENSGT00950000182957"/>
<sequence length="454" mass="50901">VCSLSSTVLQGFTCTGVRTIQRVQVKRLIRACRRRGRNRVRLVETQVSVFELLKLSYMVPQSSCRSYFEQLADADFSVFSSTLSYKRNDLFDNARSCLGITNTSLTADDISVLGNMCCYLDGSYIQNSDPSILEKLKNCPEITDAQAAAVETLLSSGRTQYGAPSTWDEQTLRNLGMLPLYLKSTFYDNFDKVSPATKRRFLRYFLRELRSNKFNNLVFCVLDNECTVGLITQVTISDETFPFDYDDINQFNCCLTAETVKDNLNAITEKVDEEEYLEIVLSKLREAYAASSTIPEDQIQVLGSVSRLATAEDINKWTITQIDTLAALMDSSNGEWDPSLAKAIITKYLSTEGNTLGSTELNFIGGPNLCSLDADVLKNISQQSLKEADALVVSNCTTEKKKELFIIAREAFSGNARSTVSVPSYQLIQPYMGRKPHTHTHTHTHTHCMKKTFI</sequence>
<evidence type="ECO:0000256" key="1">
    <source>
        <dbReference type="ARBA" id="ARBA00004370"/>
    </source>
</evidence>
<evidence type="ECO:0000256" key="3">
    <source>
        <dbReference type="ARBA" id="ARBA00022729"/>
    </source>
</evidence>
<dbReference type="GO" id="GO:0009986">
    <property type="term" value="C:cell surface"/>
    <property type="evidence" value="ECO:0007669"/>
    <property type="project" value="TreeGrafter"/>
</dbReference>
<accession>A0A3B5AC04</accession>
<dbReference type="InterPro" id="IPR026664">
    <property type="entry name" value="Stereocilin-rel"/>
</dbReference>
<dbReference type="GO" id="GO:0016020">
    <property type="term" value="C:membrane"/>
    <property type="evidence" value="ECO:0007669"/>
    <property type="project" value="UniProtKB-SubCell"/>
</dbReference>